<dbReference type="RefSeq" id="WP_390317948.1">
    <property type="nucleotide sequence ID" value="NZ_JBHSPB010000012.1"/>
</dbReference>
<proteinExistence type="inferred from homology"/>
<keyword evidence="9" id="KW-1185">Reference proteome</keyword>
<dbReference type="Pfam" id="PF02104">
    <property type="entry name" value="SURF1"/>
    <property type="match status" value="1"/>
</dbReference>
<evidence type="ECO:0000256" key="1">
    <source>
        <dbReference type="ARBA" id="ARBA00004370"/>
    </source>
</evidence>
<feature type="transmembrane region" description="Helical" evidence="6">
    <location>
        <begin position="216"/>
        <end position="236"/>
    </location>
</feature>
<dbReference type="PANTHER" id="PTHR23427">
    <property type="entry name" value="SURFEIT LOCUS PROTEIN"/>
    <property type="match status" value="1"/>
</dbReference>
<evidence type="ECO:0000313" key="9">
    <source>
        <dbReference type="Proteomes" id="UP001596083"/>
    </source>
</evidence>
<dbReference type="PROSITE" id="PS50895">
    <property type="entry name" value="SURF1"/>
    <property type="match status" value="1"/>
</dbReference>
<evidence type="ECO:0000256" key="6">
    <source>
        <dbReference type="RuleBase" id="RU363076"/>
    </source>
</evidence>
<protein>
    <recommendedName>
        <fullName evidence="6">SURF1-like protein</fullName>
    </recommendedName>
</protein>
<evidence type="ECO:0000313" key="8">
    <source>
        <dbReference type="EMBL" id="MFC5722460.1"/>
    </source>
</evidence>
<comment type="subcellular location">
    <subcellularLocation>
        <location evidence="6">Cell membrane</location>
        <topology evidence="6">Multi-pass membrane protein</topology>
    </subcellularLocation>
    <subcellularLocation>
        <location evidence="1">Membrane</location>
    </subcellularLocation>
</comment>
<evidence type="ECO:0000256" key="5">
    <source>
        <dbReference type="ARBA" id="ARBA00023136"/>
    </source>
</evidence>
<dbReference type="InterPro" id="IPR002994">
    <property type="entry name" value="Surf1/Shy1"/>
</dbReference>
<keyword evidence="6" id="KW-1003">Cell membrane</keyword>
<keyword evidence="5 6" id="KW-0472">Membrane</keyword>
<keyword evidence="4 6" id="KW-1133">Transmembrane helix</keyword>
<evidence type="ECO:0000256" key="3">
    <source>
        <dbReference type="ARBA" id="ARBA00022692"/>
    </source>
</evidence>
<evidence type="ECO:0000256" key="4">
    <source>
        <dbReference type="ARBA" id="ARBA00022989"/>
    </source>
</evidence>
<gene>
    <name evidence="8" type="ORF">ACFP1Z_20030</name>
</gene>
<comment type="similarity">
    <text evidence="2 6">Belongs to the SURF1 family.</text>
</comment>
<sequence>MYRFLLSRQWVILTLVGLVLIPVMIELGFWQFHRHESRVARNALVARSIAADPVPVTELTAPGRAVPGEDVWRTVTASGTYDTKDEVVVRLRTGEDGKSGYWVLTPLLLDDGRAVLVNRGWIPADRSQRDFPDVPAAPSGRVTVTGRLRADERPGEGIKDTKGLPPRQVMLINSERQARALGRPVLGGYIELSDEKVSGGTQLVPAPDHDSIGPHMAYAIQWWLFSAFVPVGWVILVRRERRDRAATAAAASAKTTDAGTGTAPAPDTANPAASR</sequence>
<keyword evidence="3 6" id="KW-0812">Transmembrane</keyword>
<dbReference type="InterPro" id="IPR045214">
    <property type="entry name" value="Surf1/Surf4"/>
</dbReference>
<dbReference type="EMBL" id="JBHSPB010000012">
    <property type="protein sequence ID" value="MFC5722460.1"/>
    <property type="molecule type" value="Genomic_DNA"/>
</dbReference>
<dbReference type="Proteomes" id="UP001596083">
    <property type="component" value="Unassembled WGS sequence"/>
</dbReference>
<organism evidence="8 9">
    <name type="scientific">Streptomyces gamaensis</name>
    <dbReference type="NCBI Taxonomy" id="1763542"/>
    <lineage>
        <taxon>Bacteria</taxon>
        <taxon>Bacillati</taxon>
        <taxon>Actinomycetota</taxon>
        <taxon>Actinomycetes</taxon>
        <taxon>Kitasatosporales</taxon>
        <taxon>Streptomycetaceae</taxon>
        <taxon>Streptomyces</taxon>
    </lineage>
</organism>
<comment type="caution">
    <text evidence="8">The sequence shown here is derived from an EMBL/GenBank/DDBJ whole genome shotgun (WGS) entry which is preliminary data.</text>
</comment>
<accession>A0ABW0Z7U1</accession>
<name>A0ABW0Z7U1_9ACTN</name>
<dbReference type="CDD" id="cd06662">
    <property type="entry name" value="SURF1"/>
    <property type="match status" value="1"/>
</dbReference>
<feature type="transmembrane region" description="Helical" evidence="6">
    <location>
        <begin position="12"/>
        <end position="32"/>
    </location>
</feature>
<dbReference type="PANTHER" id="PTHR23427:SF2">
    <property type="entry name" value="SURFEIT LOCUS PROTEIN 1"/>
    <property type="match status" value="1"/>
</dbReference>
<evidence type="ECO:0000256" key="2">
    <source>
        <dbReference type="ARBA" id="ARBA00007165"/>
    </source>
</evidence>
<feature type="region of interest" description="Disordered" evidence="7">
    <location>
        <begin position="246"/>
        <end position="275"/>
    </location>
</feature>
<reference evidence="9" key="1">
    <citation type="journal article" date="2019" name="Int. J. Syst. Evol. Microbiol.">
        <title>The Global Catalogue of Microorganisms (GCM) 10K type strain sequencing project: providing services to taxonomists for standard genome sequencing and annotation.</title>
        <authorList>
            <consortium name="The Broad Institute Genomics Platform"/>
            <consortium name="The Broad Institute Genome Sequencing Center for Infectious Disease"/>
            <person name="Wu L."/>
            <person name="Ma J."/>
        </authorList>
    </citation>
    <scope>NUCLEOTIDE SEQUENCE [LARGE SCALE GENOMIC DNA]</scope>
    <source>
        <strain evidence="9">CGMCC 4.7304</strain>
    </source>
</reference>
<evidence type="ECO:0000256" key="7">
    <source>
        <dbReference type="SAM" id="MobiDB-lite"/>
    </source>
</evidence>